<gene>
    <name evidence="12" type="ORF">GCM10025760_14900</name>
</gene>
<feature type="transmembrane region" description="Helical" evidence="10">
    <location>
        <begin position="176"/>
        <end position="200"/>
    </location>
</feature>
<protein>
    <recommendedName>
        <fullName evidence="11">Cation/H+ exchanger transmembrane domain-containing protein</fullName>
    </recommendedName>
</protein>
<keyword evidence="6 10" id="KW-0915">Sodium</keyword>
<reference evidence="13" key="1">
    <citation type="journal article" date="2019" name="Int. J. Syst. Evol. Microbiol.">
        <title>The Global Catalogue of Microorganisms (GCM) 10K type strain sequencing project: providing services to taxonomists for standard genome sequencing and annotation.</title>
        <authorList>
            <consortium name="The Broad Institute Genomics Platform"/>
            <consortium name="The Broad Institute Genome Sequencing Center for Infectious Disease"/>
            <person name="Wu L."/>
            <person name="Ma J."/>
        </authorList>
    </citation>
    <scope>NUCLEOTIDE SEQUENCE [LARGE SCALE GENOMIC DNA]</scope>
    <source>
        <strain evidence="13">JCM 18959</strain>
    </source>
</reference>
<keyword evidence="7 10" id="KW-0406">Ion transport</keyword>
<feature type="transmembrane region" description="Helical" evidence="10">
    <location>
        <begin position="111"/>
        <end position="130"/>
    </location>
</feature>
<evidence type="ECO:0000256" key="7">
    <source>
        <dbReference type="ARBA" id="ARBA00023065"/>
    </source>
</evidence>
<proteinExistence type="inferred from homology"/>
<comment type="function">
    <text evidence="10">Na(+)/H(+) antiporter that extrudes sodium in exchange for external protons.</text>
</comment>
<evidence type="ECO:0000256" key="1">
    <source>
        <dbReference type="ARBA" id="ARBA00004651"/>
    </source>
</evidence>
<feature type="transmembrane region" description="Helical" evidence="10">
    <location>
        <begin position="26"/>
        <end position="43"/>
    </location>
</feature>
<dbReference type="PANTHER" id="PTHR10110:SF86">
    <property type="entry name" value="SODIUM_HYDROGEN EXCHANGER 7"/>
    <property type="match status" value="1"/>
</dbReference>
<keyword evidence="4 10" id="KW-0812">Transmembrane</keyword>
<evidence type="ECO:0000313" key="12">
    <source>
        <dbReference type="EMBL" id="GAA5089999.1"/>
    </source>
</evidence>
<evidence type="ECO:0000256" key="6">
    <source>
        <dbReference type="ARBA" id="ARBA00023053"/>
    </source>
</evidence>
<dbReference type="RefSeq" id="WP_194413267.1">
    <property type="nucleotide sequence ID" value="NZ_BAABKZ010000001.1"/>
</dbReference>
<dbReference type="EMBL" id="BAABKZ010000001">
    <property type="protein sequence ID" value="GAA5089999.1"/>
    <property type="molecule type" value="Genomic_DNA"/>
</dbReference>
<dbReference type="InterPro" id="IPR004705">
    <property type="entry name" value="Cation/H_exchanger_CPA1_bac"/>
</dbReference>
<organism evidence="12 13">
    <name type="scientific">Microbacterium yannicii</name>
    <dbReference type="NCBI Taxonomy" id="671622"/>
    <lineage>
        <taxon>Bacteria</taxon>
        <taxon>Bacillati</taxon>
        <taxon>Actinomycetota</taxon>
        <taxon>Actinomycetes</taxon>
        <taxon>Micrococcales</taxon>
        <taxon>Microbacteriaceae</taxon>
        <taxon>Microbacterium</taxon>
    </lineage>
</organism>
<feature type="transmembrane region" description="Helical" evidence="10">
    <location>
        <begin position="342"/>
        <end position="365"/>
    </location>
</feature>
<dbReference type="Proteomes" id="UP001501407">
    <property type="component" value="Unassembled WGS sequence"/>
</dbReference>
<evidence type="ECO:0000313" key="13">
    <source>
        <dbReference type="Proteomes" id="UP001501407"/>
    </source>
</evidence>
<dbReference type="Pfam" id="PF00999">
    <property type="entry name" value="Na_H_Exchanger"/>
    <property type="match status" value="1"/>
</dbReference>
<comment type="caution">
    <text evidence="10">Lacks conserved residue(s) required for the propagation of feature annotation.</text>
</comment>
<dbReference type="InterPro" id="IPR006153">
    <property type="entry name" value="Cation/H_exchanger_TM"/>
</dbReference>
<dbReference type="InterPro" id="IPR018422">
    <property type="entry name" value="Cation/H_exchanger_CPA1"/>
</dbReference>
<evidence type="ECO:0000256" key="4">
    <source>
        <dbReference type="ARBA" id="ARBA00022692"/>
    </source>
</evidence>
<accession>A0ABP9M2G1</accession>
<keyword evidence="3 10" id="KW-1003">Cell membrane</keyword>
<comment type="similarity">
    <text evidence="10">Belongs to the monovalent cation:proton antiporter 1 (CPA1) transporter (TC 2.A.36) family.</text>
</comment>
<evidence type="ECO:0000256" key="5">
    <source>
        <dbReference type="ARBA" id="ARBA00022989"/>
    </source>
</evidence>
<keyword evidence="13" id="KW-1185">Reference proteome</keyword>
<feature type="transmembrane region" description="Helical" evidence="10">
    <location>
        <begin position="230"/>
        <end position="247"/>
    </location>
</feature>
<name>A0ABP9M2G1_9MICO</name>
<dbReference type="NCBIfam" id="TIGR00831">
    <property type="entry name" value="a_cpa1"/>
    <property type="match status" value="1"/>
</dbReference>
<sequence length="599" mass="64045">MNGLEVTVLLGITVLTGAILAPKLRVAVPLLLVVAGLALGFIPEVREIALPPETVLLLFLPVLLFWESMTTSLRSIIRDFRGIVLMSTLLVVASAFAVAGVAYALGLPWNAALILGAAVAPTDATAVAALGRMLPRRNFMNLKAESLTNDGTALVLYGVAVGVAVGGQYTPLDVTGLVLLSYAGGAAAGVAVAGIAFLVMRRIRNTLNLNIALLLVPFTAFLLAELIHASGVLAVVVAGLIVAYITPRISTAASRRQAAWTWPLGSFLLNGSLFVLIGFEVQAVAHEIPGREIGWLVVMTLASWLVLLVARFVFQTTSVMIIRLLDRRPSQRLRRTTYRARIVSAVAGFRGAVSLAIALSVPLTTTSGDPMPGRDEIIFVTAGIILLTLLVQGPILPAVVRWARLPDDRAMQEELELAERAITGAALTAMKELAHDHGVSEETRDRLTRDYYDYLERENERVLAREQAEFDRKIAHLDTMIEGEAIEAGAIGAGAVDGTAATPTAGPTGGSLGATDGMGAAGAEDAATATTVLEAPARLPSPRERDEEYSRLRIALLDRKREVLYRLRREGAVDDTVVTRIQTRLDVEELRITGVEVLD</sequence>
<evidence type="ECO:0000256" key="10">
    <source>
        <dbReference type="RuleBase" id="RU366002"/>
    </source>
</evidence>
<evidence type="ECO:0000256" key="8">
    <source>
        <dbReference type="ARBA" id="ARBA00023136"/>
    </source>
</evidence>
<evidence type="ECO:0000256" key="3">
    <source>
        <dbReference type="ARBA" id="ARBA00022475"/>
    </source>
</evidence>
<feature type="domain" description="Cation/H+ exchanger transmembrane" evidence="11">
    <location>
        <begin position="12"/>
        <end position="402"/>
    </location>
</feature>
<keyword evidence="8 10" id="KW-0472">Membrane</keyword>
<keyword evidence="2 10" id="KW-0813">Transport</keyword>
<feature type="transmembrane region" description="Helical" evidence="10">
    <location>
        <begin position="55"/>
        <end position="76"/>
    </location>
</feature>
<evidence type="ECO:0000256" key="9">
    <source>
        <dbReference type="ARBA" id="ARBA00023201"/>
    </source>
</evidence>
<feature type="transmembrane region" description="Helical" evidence="10">
    <location>
        <begin position="207"/>
        <end position="224"/>
    </location>
</feature>
<dbReference type="PANTHER" id="PTHR10110">
    <property type="entry name" value="SODIUM/HYDROGEN EXCHANGER"/>
    <property type="match status" value="1"/>
</dbReference>
<feature type="transmembrane region" description="Helical" evidence="10">
    <location>
        <begin position="293"/>
        <end position="322"/>
    </location>
</feature>
<evidence type="ECO:0000259" key="11">
    <source>
        <dbReference type="Pfam" id="PF00999"/>
    </source>
</evidence>
<feature type="transmembrane region" description="Helical" evidence="10">
    <location>
        <begin position="377"/>
        <end position="400"/>
    </location>
</feature>
<dbReference type="Gene3D" id="6.10.140.1330">
    <property type="match status" value="1"/>
</dbReference>
<comment type="subcellular location">
    <subcellularLocation>
        <location evidence="1 10">Cell membrane</location>
        <topology evidence="1 10">Multi-pass membrane protein</topology>
    </subcellularLocation>
</comment>
<keyword evidence="5 10" id="KW-1133">Transmembrane helix</keyword>
<feature type="transmembrane region" description="Helical" evidence="10">
    <location>
        <begin position="6"/>
        <end position="21"/>
    </location>
</feature>
<feature type="transmembrane region" description="Helical" evidence="10">
    <location>
        <begin position="259"/>
        <end position="281"/>
    </location>
</feature>
<keyword evidence="9 10" id="KW-0739">Sodium transport</keyword>
<keyword evidence="10" id="KW-0050">Antiport</keyword>
<feature type="transmembrane region" description="Helical" evidence="10">
    <location>
        <begin position="83"/>
        <end position="105"/>
    </location>
</feature>
<feature type="transmembrane region" description="Helical" evidence="10">
    <location>
        <begin position="151"/>
        <end position="170"/>
    </location>
</feature>
<comment type="caution">
    <text evidence="12">The sequence shown here is derived from an EMBL/GenBank/DDBJ whole genome shotgun (WGS) entry which is preliminary data.</text>
</comment>
<evidence type="ECO:0000256" key="2">
    <source>
        <dbReference type="ARBA" id="ARBA00022448"/>
    </source>
</evidence>